<feature type="region of interest" description="Disordered" evidence="1">
    <location>
        <begin position="90"/>
        <end position="114"/>
    </location>
</feature>
<dbReference type="InterPro" id="IPR029033">
    <property type="entry name" value="His_PPase_superfam"/>
</dbReference>
<name>A0A9N8W4W9_9GLOM</name>
<feature type="compositionally biased region" description="Low complexity" evidence="1">
    <location>
        <begin position="40"/>
        <end position="58"/>
    </location>
</feature>
<dbReference type="SUPFAM" id="SSF53254">
    <property type="entry name" value="Phosphoglycerate mutase-like"/>
    <property type="match status" value="1"/>
</dbReference>
<dbReference type="PANTHER" id="PTHR47821">
    <property type="entry name" value="PHOSPHOGLYCERATE MUTASE FAMILY PROTEIN"/>
    <property type="match status" value="1"/>
</dbReference>
<proteinExistence type="predicted"/>
<dbReference type="Pfam" id="PF00300">
    <property type="entry name" value="His_Phos_1"/>
    <property type="match status" value="1"/>
</dbReference>
<dbReference type="GO" id="GO:0003824">
    <property type="term" value="F:catalytic activity"/>
    <property type="evidence" value="ECO:0007669"/>
    <property type="project" value="InterPro"/>
</dbReference>
<dbReference type="CDD" id="cd07067">
    <property type="entry name" value="HP_PGM_like"/>
    <property type="match status" value="1"/>
</dbReference>
<evidence type="ECO:0000256" key="1">
    <source>
        <dbReference type="SAM" id="MobiDB-lite"/>
    </source>
</evidence>
<dbReference type="Gene3D" id="3.40.50.1240">
    <property type="entry name" value="Phosphoglycerate mutase-like"/>
    <property type="match status" value="1"/>
</dbReference>
<evidence type="ECO:0000313" key="3">
    <source>
        <dbReference type="Proteomes" id="UP000789570"/>
    </source>
</evidence>
<dbReference type="PROSITE" id="PS00175">
    <property type="entry name" value="PG_MUTASE"/>
    <property type="match status" value="1"/>
</dbReference>
<dbReference type="OrthoDB" id="354304at2759"/>
<keyword evidence="3" id="KW-1185">Reference proteome</keyword>
<comment type="caution">
    <text evidence="2">The sequence shown here is derived from an EMBL/GenBank/DDBJ whole genome shotgun (WGS) entry which is preliminary data.</text>
</comment>
<dbReference type="Proteomes" id="UP000789570">
    <property type="component" value="Unassembled WGS sequence"/>
</dbReference>
<dbReference type="EMBL" id="CAJVPQ010000366">
    <property type="protein sequence ID" value="CAG8475150.1"/>
    <property type="molecule type" value="Genomic_DNA"/>
</dbReference>
<feature type="region of interest" description="Disordered" evidence="1">
    <location>
        <begin position="36"/>
        <end position="62"/>
    </location>
</feature>
<reference evidence="2" key="1">
    <citation type="submission" date="2021-06" db="EMBL/GenBank/DDBJ databases">
        <authorList>
            <person name="Kallberg Y."/>
            <person name="Tangrot J."/>
            <person name="Rosling A."/>
        </authorList>
    </citation>
    <scope>NUCLEOTIDE SEQUENCE</scope>
    <source>
        <strain evidence="2">UK204</strain>
    </source>
</reference>
<sequence>MNSPPTKLSLEQLNNHYILFRHGQSKANSAKIVVSHPENGIPSSGVGPPSPASSSSEGNGWGLTQLGKEQVKSASQNMLNYLYNNFPSGYHLNDQQKKRDDDRNNEEFNNPSQNQFSLSKRIHIKIYSSPFLRTIETANILLTELLNNGRDEPYVDVTVHPEVIVHDDLRERNFGIFELRSDHESYSKVWAIDESITTPSNNEYKEIGVESCEQVRSRMCDVIREIEQHSELLKEHLVVVFVSHGDSLQILQTAFENVEANLHRSLNHIGTAEWKVFWS</sequence>
<feature type="compositionally biased region" description="Basic and acidic residues" evidence="1">
    <location>
        <begin position="94"/>
        <end position="106"/>
    </location>
</feature>
<dbReference type="InterPro" id="IPR001345">
    <property type="entry name" value="PG/BPGM_mutase_AS"/>
</dbReference>
<protein>
    <submittedName>
        <fullName evidence="2">15802_t:CDS:1</fullName>
    </submittedName>
</protein>
<gene>
    <name evidence="2" type="ORF">FCALED_LOCUS2427</name>
</gene>
<evidence type="ECO:0000313" key="2">
    <source>
        <dbReference type="EMBL" id="CAG8475150.1"/>
    </source>
</evidence>
<organism evidence="2 3">
    <name type="scientific">Funneliformis caledonium</name>
    <dbReference type="NCBI Taxonomy" id="1117310"/>
    <lineage>
        <taxon>Eukaryota</taxon>
        <taxon>Fungi</taxon>
        <taxon>Fungi incertae sedis</taxon>
        <taxon>Mucoromycota</taxon>
        <taxon>Glomeromycotina</taxon>
        <taxon>Glomeromycetes</taxon>
        <taxon>Glomerales</taxon>
        <taxon>Glomeraceae</taxon>
        <taxon>Funneliformis</taxon>
    </lineage>
</organism>
<dbReference type="InterPro" id="IPR013078">
    <property type="entry name" value="His_Pase_superF_clade-1"/>
</dbReference>
<dbReference type="PANTHER" id="PTHR47821:SF2">
    <property type="entry name" value="PHOSPHOGLYCERATE MUTASE FAMILY PROTEIN"/>
    <property type="match status" value="1"/>
</dbReference>
<accession>A0A9N8W4W9</accession>
<dbReference type="AlphaFoldDB" id="A0A9N8W4W9"/>